<keyword evidence="3" id="KW-1185">Reference proteome</keyword>
<dbReference type="Proteomes" id="UP000093053">
    <property type="component" value="Chromosome"/>
</dbReference>
<evidence type="ECO:0000313" key="2">
    <source>
        <dbReference type="EMBL" id="ANZ41770.1"/>
    </source>
</evidence>
<gene>
    <name evidence="2" type="ORF">BBK82_43355</name>
</gene>
<dbReference type="STRING" id="1586287.BBK82_43355"/>
<organism evidence="2 3">
    <name type="scientific">Lentzea guizhouensis</name>
    <dbReference type="NCBI Taxonomy" id="1586287"/>
    <lineage>
        <taxon>Bacteria</taxon>
        <taxon>Bacillati</taxon>
        <taxon>Actinomycetota</taxon>
        <taxon>Actinomycetes</taxon>
        <taxon>Pseudonocardiales</taxon>
        <taxon>Pseudonocardiaceae</taxon>
        <taxon>Lentzea</taxon>
    </lineage>
</organism>
<accession>A0A1B2HVJ4</accession>
<keyword evidence="1" id="KW-0812">Transmembrane</keyword>
<feature type="transmembrane region" description="Helical" evidence="1">
    <location>
        <begin position="6"/>
        <end position="27"/>
    </location>
</feature>
<keyword evidence="1" id="KW-1133">Transmembrane helix</keyword>
<dbReference type="AlphaFoldDB" id="A0A1B2HVJ4"/>
<dbReference type="GO" id="GO:0005886">
    <property type="term" value="C:plasma membrane"/>
    <property type="evidence" value="ECO:0007669"/>
    <property type="project" value="InterPro"/>
</dbReference>
<dbReference type="EMBL" id="CP016793">
    <property type="protein sequence ID" value="ANZ41770.1"/>
    <property type="molecule type" value="Genomic_DNA"/>
</dbReference>
<evidence type="ECO:0000256" key="1">
    <source>
        <dbReference type="SAM" id="Phobius"/>
    </source>
</evidence>
<dbReference type="RefSeq" id="WP_065920105.1">
    <property type="nucleotide sequence ID" value="NZ_CP016793.1"/>
</dbReference>
<dbReference type="InterPro" id="IPR011726">
    <property type="entry name" value="KdpF"/>
</dbReference>
<dbReference type="KEGG" id="led:BBK82_43355"/>
<dbReference type="GO" id="GO:0008556">
    <property type="term" value="F:P-type potassium transmembrane transporter activity"/>
    <property type="evidence" value="ECO:0007669"/>
    <property type="project" value="InterPro"/>
</dbReference>
<reference evidence="2 3" key="1">
    <citation type="submission" date="2016-07" db="EMBL/GenBank/DDBJ databases">
        <title>Complete genome sequence of the Lentzea guizhouensis DHS C013.</title>
        <authorList>
            <person name="Cao C."/>
        </authorList>
    </citation>
    <scope>NUCLEOTIDE SEQUENCE [LARGE SCALE GENOMIC DNA]</scope>
    <source>
        <strain evidence="2 3">DHS C013</strain>
    </source>
</reference>
<dbReference type="NCBIfam" id="TIGR02115">
    <property type="entry name" value="potass_kdpF"/>
    <property type="match status" value="1"/>
</dbReference>
<proteinExistence type="predicted"/>
<protein>
    <submittedName>
        <fullName evidence="2">Potassium-transporting ATPase subunit F</fullName>
    </submittedName>
</protein>
<keyword evidence="1" id="KW-0472">Membrane</keyword>
<evidence type="ECO:0000313" key="3">
    <source>
        <dbReference type="Proteomes" id="UP000093053"/>
    </source>
</evidence>
<dbReference type="Pfam" id="PF09604">
    <property type="entry name" value="Potass_KdpF"/>
    <property type="match status" value="1"/>
</dbReference>
<name>A0A1B2HVJ4_9PSEU</name>
<sequence>MSTGLVANAVAGVLALALIVYLFVALVRPEKF</sequence>